<keyword evidence="3" id="KW-1185">Reference proteome</keyword>
<name>A0A0F5L5G8_9HYPH</name>
<dbReference type="Proteomes" id="UP000033514">
    <property type="component" value="Unassembled WGS sequence"/>
</dbReference>
<reference evidence="2 3" key="1">
    <citation type="submission" date="2015-03" db="EMBL/GenBank/DDBJ databases">
        <authorList>
            <person name="Hassan Y.I."/>
            <person name="Lepp D."/>
            <person name="Zhou T."/>
        </authorList>
    </citation>
    <scope>NUCLEOTIDE SEQUENCE [LARGE SCALE GENOMIC DNA]</scope>
    <source>
        <strain evidence="2 3">GH2-10</strain>
    </source>
</reference>
<evidence type="ECO:0000256" key="1">
    <source>
        <dbReference type="SAM" id="MobiDB-lite"/>
    </source>
</evidence>
<sequence length="599" mass="63886">MDAGAGDWQALRGELVALLDQVESRFGPAQSGNGGLNGLSHRVRHLRDQVSAPDTASRRREALKTVKRAVDRFSNQDERQDGEDDLRAAIDEIRSRQGPSTISAIDRRPSDMPEFRELIGLVSGIGDRLGRLEGQLRGVRSGSAEVREVASQVEQLTQVVELLAGAVGETGQVKRLESQIAALGAMMEQAPRVDLSAVNARLDDVSATVAKLAELQAQQMEREIIRDDRVEAAPKGSSKSIAKLEPAMQSIEANVRSVYDRIDAIERNMSVSAGDFERLTNEMAAITQAMRDMSGSPDVLVARVDALAQSLQGADGGNADVLALKNDIASLQQAVIKGMEPRFMRIESQIEELSHKVGPADTSVVEGQLKRLMARMDEAGEQLDGLARLYHDGNGKQDFESLATMVAERTSDAVSRKAPAPVAMFGPESLKTIEDRISSLVRSVSKTADAETIATLVAEKTSAAFAKAGTPIGALNPEGFDALEKRMMAVFNTAGKDTAERLARLEATLANRTAAAAPAPAAPRQAQVVDDEDDIQPSRLDSILSSLNAQARNDVMPSNPGDDTPLIDRGFAEPPRARPAAPAPAAPPPAASVAPKAAV</sequence>
<dbReference type="AlphaFoldDB" id="A0A0F5L5G8"/>
<feature type="non-terminal residue" evidence="2">
    <location>
        <position position="599"/>
    </location>
</feature>
<proteinExistence type="predicted"/>
<evidence type="ECO:0000313" key="3">
    <source>
        <dbReference type="Proteomes" id="UP000033514"/>
    </source>
</evidence>
<accession>A0A0F5L5G8</accession>
<feature type="compositionally biased region" description="Low complexity" evidence="1">
    <location>
        <begin position="513"/>
        <end position="523"/>
    </location>
</feature>
<dbReference type="EMBL" id="LAJG01000036">
    <property type="protein sequence ID" value="KKB76882.1"/>
    <property type="molecule type" value="Genomic_DNA"/>
</dbReference>
<organism evidence="2 3">
    <name type="scientific">Devosia soli</name>
    <dbReference type="NCBI Taxonomy" id="361041"/>
    <lineage>
        <taxon>Bacteria</taxon>
        <taxon>Pseudomonadati</taxon>
        <taxon>Pseudomonadota</taxon>
        <taxon>Alphaproteobacteria</taxon>
        <taxon>Hyphomicrobiales</taxon>
        <taxon>Devosiaceae</taxon>
        <taxon>Devosia</taxon>
    </lineage>
</organism>
<evidence type="ECO:0000313" key="2">
    <source>
        <dbReference type="EMBL" id="KKB76882.1"/>
    </source>
</evidence>
<gene>
    <name evidence="2" type="ORF">VW35_16330</name>
</gene>
<protein>
    <submittedName>
        <fullName evidence="2">Uncharacterized protein</fullName>
    </submittedName>
</protein>
<feature type="compositionally biased region" description="Pro residues" evidence="1">
    <location>
        <begin position="581"/>
        <end position="590"/>
    </location>
</feature>
<dbReference type="STRING" id="361041.VW35_16330"/>
<dbReference type="Gene3D" id="1.10.287.1490">
    <property type="match status" value="1"/>
</dbReference>
<feature type="region of interest" description="Disordered" evidence="1">
    <location>
        <begin position="513"/>
        <end position="533"/>
    </location>
</feature>
<feature type="region of interest" description="Disordered" evidence="1">
    <location>
        <begin position="549"/>
        <end position="599"/>
    </location>
</feature>
<comment type="caution">
    <text evidence="2">The sequence shown here is derived from an EMBL/GenBank/DDBJ whole genome shotgun (WGS) entry which is preliminary data.</text>
</comment>